<dbReference type="EMBL" id="JAHRIQ010061320">
    <property type="protein sequence ID" value="MEQ2241570.1"/>
    <property type="molecule type" value="Genomic_DNA"/>
</dbReference>
<accession>A0ABV0U8P9</accession>
<name>A0ABV0U8P9_9TELE</name>
<gene>
    <name evidence="2" type="ORF">ILYODFUR_026617</name>
</gene>
<comment type="caution">
    <text evidence="2">The sequence shown here is derived from an EMBL/GenBank/DDBJ whole genome shotgun (WGS) entry which is preliminary data.</text>
</comment>
<protein>
    <submittedName>
        <fullName evidence="2">Uncharacterized protein</fullName>
    </submittedName>
</protein>
<reference evidence="2 3" key="1">
    <citation type="submission" date="2021-06" db="EMBL/GenBank/DDBJ databases">
        <authorList>
            <person name="Palmer J.M."/>
        </authorList>
    </citation>
    <scope>NUCLEOTIDE SEQUENCE [LARGE SCALE GENOMIC DNA]</scope>
    <source>
        <strain evidence="3">if_2019</strain>
        <tissue evidence="2">Muscle</tissue>
    </source>
</reference>
<keyword evidence="3" id="KW-1185">Reference proteome</keyword>
<proteinExistence type="predicted"/>
<evidence type="ECO:0000313" key="2">
    <source>
        <dbReference type="EMBL" id="MEQ2241570.1"/>
    </source>
</evidence>
<sequence>MEIQQHDDLTPFKSPVLSVLRMWKARCQLWTWKVGDDGAYNLRRKQWQAGRVHQLGWQRLVQRQEMVEAERDREGKFWAGSYPNGASPSLESPKTSSISSSIR</sequence>
<feature type="region of interest" description="Disordered" evidence="1">
    <location>
        <begin position="77"/>
        <end position="103"/>
    </location>
</feature>
<dbReference type="Proteomes" id="UP001482620">
    <property type="component" value="Unassembled WGS sequence"/>
</dbReference>
<feature type="compositionally biased region" description="Low complexity" evidence="1">
    <location>
        <begin position="87"/>
        <end position="103"/>
    </location>
</feature>
<evidence type="ECO:0000256" key="1">
    <source>
        <dbReference type="SAM" id="MobiDB-lite"/>
    </source>
</evidence>
<evidence type="ECO:0000313" key="3">
    <source>
        <dbReference type="Proteomes" id="UP001482620"/>
    </source>
</evidence>
<organism evidence="2 3">
    <name type="scientific">Ilyodon furcidens</name>
    <name type="common">goldbreast splitfin</name>
    <dbReference type="NCBI Taxonomy" id="33524"/>
    <lineage>
        <taxon>Eukaryota</taxon>
        <taxon>Metazoa</taxon>
        <taxon>Chordata</taxon>
        <taxon>Craniata</taxon>
        <taxon>Vertebrata</taxon>
        <taxon>Euteleostomi</taxon>
        <taxon>Actinopterygii</taxon>
        <taxon>Neopterygii</taxon>
        <taxon>Teleostei</taxon>
        <taxon>Neoteleostei</taxon>
        <taxon>Acanthomorphata</taxon>
        <taxon>Ovalentaria</taxon>
        <taxon>Atherinomorphae</taxon>
        <taxon>Cyprinodontiformes</taxon>
        <taxon>Goodeidae</taxon>
        <taxon>Ilyodon</taxon>
    </lineage>
</organism>